<protein>
    <submittedName>
        <fullName evidence="2">Uncharacterized protein</fullName>
    </submittedName>
</protein>
<sequence>MTDQRINERVGEMLAVLQLGLCGRCGRASYETRRTARHAARIVAPGVRLRAYRCGSPAGSQAWHLTSVTGHRQHITPPVTLPRYATPVRASLDRRGPDERAYPRPGTDADQCGAADVSGRRGSPDPLEEAHDTDPLHSGVRYAEGPR</sequence>
<dbReference type="STRING" id="1220554.GCA_001552135_06868"/>
<evidence type="ECO:0000313" key="3">
    <source>
        <dbReference type="Proteomes" id="UP000323380"/>
    </source>
</evidence>
<dbReference type="EMBL" id="VSFG01000012">
    <property type="protein sequence ID" value="TYB40815.1"/>
    <property type="molecule type" value="Genomic_DNA"/>
</dbReference>
<dbReference type="RefSeq" id="WP_148344773.1">
    <property type="nucleotide sequence ID" value="NZ_VSFG01000012.1"/>
</dbReference>
<proteinExistence type="predicted"/>
<keyword evidence="3" id="KW-1185">Reference proteome</keyword>
<feature type="compositionally biased region" description="Basic and acidic residues" evidence="1">
    <location>
        <begin position="118"/>
        <end position="135"/>
    </location>
</feature>
<evidence type="ECO:0000313" key="2">
    <source>
        <dbReference type="EMBL" id="TYB40815.1"/>
    </source>
</evidence>
<name>A0A5D0N9C8_9ACTN</name>
<organism evidence="2 3">
    <name type="scientific">Actinomadura chibensis</name>
    <dbReference type="NCBI Taxonomy" id="392828"/>
    <lineage>
        <taxon>Bacteria</taxon>
        <taxon>Bacillati</taxon>
        <taxon>Actinomycetota</taxon>
        <taxon>Actinomycetes</taxon>
        <taxon>Streptosporangiales</taxon>
        <taxon>Thermomonosporaceae</taxon>
        <taxon>Actinomadura</taxon>
    </lineage>
</organism>
<evidence type="ECO:0000256" key="1">
    <source>
        <dbReference type="SAM" id="MobiDB-lite"/>
    </source>
</evidence>
<feature type="region of interest" description="Disordered" evidence="1">
    <location>
        <begin position="85"/>
        <end position="147"/>
    </location>
</feature>
<reference evidence="2 3" key="1">
    <citation type="submission" date="2019-08" db="EMBL/GenBank/DDBJ databases">
        <title>Actinomadura sp. nov. CYP1-5 isolated from mountain soil.</title>
        <authorList>
            <person name="Songsumanus A."/>
            <person name="Kuncharoen N."/>
            <person name="Kudo T."/>
            <person name="Yuki M."/>
            <person name="Igarashi Y."/>
            <person name="Tanasupawat S."/>
        </authorList>
    </citation>
    <scope>NUCLEOTIDE SEQUENCE [LARGE SCALE GENOMIC DNA]</scope>
    <source>
        <strain evidence="2 3">JCM 14158</strain>
    </source>
</reference>
<comment type="caution">
    <text evidence="2">The sequence shown here is derived from an EMBL/GenBank/DDBJ whole genome shotgun (WGS) entry which is preliminary data.</text>
</comment>
<accession>A0A5D0N9C8</accession>
<dbReference type="Proteomes" id="UP000323380">
    <property type="component" value="Unassembled WGS sequence"/>
</dbReference>
<dbReference type="AlphaFoldDB" id="A0A5D0N9C8"/>
<gene>
    <name evidence="2" type="ORF">FXF69_38000</name>
</gene>
<feature type="compositionally biased region" description="Basic and acidic residues" evidence="1">
    <location>
        <begin position="91"/>
        <end position="102"/>
    </location>
</feature>